<dbReference type="PANTHER" id="PTHR30414:SF0">
    <property type="entry name" value="MINICONDUCTANCE MECHANOSENSITIVE CHANNEL YBDG"/>
    <property type="match status" value="1"/>
</dbReference>
<feature type="non-terminal residue" evidence="1">
    <location>
        <position position="1"/>
    </location>
</feature>
<organism evidence="1 2">
    <name type="scientific">Seonamhaeicola marinus</name>
    <dbReference type="NCBI Taxonomy" id="1912246"/>
    <lineage>
        <taxon>Bacteria</taxon>
        <taxon>Pseudomonadati</taxon>
        <taxon>Bacteroidota</taxon>
        <taxon>Flavobacteriia</taxon>
        <taxon>Flavobacteriales</taxon>
        <taxon>Flavobacteriaceae</taxon>
    </lineage>
</organism>
<evidence type="ECO:0000313" key="1">
    <source>
        <dbReference type="EMBL" id="TYA69490.1"/>
    </source>
</evidence>
<dbReference type="PANTHER" id="PTHR30414">
    <property type="entry name" value="MINICONDUCTANCE MECHANOSENSITIVE CHANNEL YBDG"/>
    <property type="match status" value="1"/>
</dbReference>
<feature type="non-terminal residue" evidence="1">
    <location>
        <position position="80"/>
    </location>
</feature>
<dbReference type="InterPro" id="IPR030192">
    <property type="entry name" value="YbdG"/>
</dbReference>
<dbReference type="GO" id="GO:0005886">
    <property type="term" value="C:plasma membrane"/>
    <property type="evidence" value="ECO:0007669"/>
    <property type="project" value="TreeGrafter"/>
</dbReference>
<dbReference type="GO" id="GO:0008381">
    <property type="term" value="F:mechanosensitive monoatomic ion channel activity"/>
    <property type="evidence" value="ECO:0007669"/>
    <property type="project" value="InterPro"/>
</dbReference>
<dbReference type="GO" id="GO:0071470">
    <property type="term" value="P:cellular response to osmotic stress"/>
    <property type="evidence" value="ECO:0007669"/>
    <property type="project" value="InterPro"/>
</dbReference>
<keyword evidence="2" id="KW-1185">Reference proteome</keyword>
<accession>A0A5D0HF56</accession>
<dbReference type="EMBL" id="VSDQ01000733">
    <property type="protein sequence ID" value="TYA69490.1"/>
    <property type="molecule type" value="Genomic_DNA"/>
</dbReference>
<evidence type="ECO:0000313" key="2">
    <source>
        <dbReference type="Proteomes" id="UP000323930"/>
    </source>
</evidence>
<reference evidence="1 2" key="1">
    <citation type="submission" date="2019-08" db="EMBL/GenBank/DDBJ databases">
        <title>Seonamhaeicola sediminis sp. nov., isolated from marine sediment.</title>
        <authorList>
            <person name="Cao W.R."/>
        </authorList>
    </citation>
    <scope>NUCLEOTIDE SEQUENCE [LARGE SCALE GENOMIC DNA]</scope>
    <source>
        <strain evidence="1 2">B011</strain>
    </source>
</reference>
<dbReference type="OrthoDB" id="9775207at2"/>
<protein>
    <submittedName>
        <fullName evidence="1">Mechanosensitive ion channel</fullName>
    </submittedName>
</protein>
<name>A0A5D0HF56_9FLAO</name>
<dbReference type="Proteomes" id="UP000323930">
    <property type="component" value="Unassembled WGS sequence"/>
</dbReference>
<gene>
    <name evidence="1" type="ORF">FUA24_23230</name>
</gene>
<dbReference type="AlphaFoldDB" id="A0A5D0HF56"/>
<proteinExistence type="predicted"/>
<sequence length="80" mass="9395">KYVQTYIEQHSAINKDMTIMVRQLQPTTQGLPIEIYAFSSDKRWINYEYILADIFDHVIAAVPYFELEIFELPSSSTFSK</sequence>
<comment type="caution">
    <text evidence="1">The sequence shown here is derived from an EMBL/GenBank/DDBJ whole genome shotgun (WGS) entry which is preliminary data.</text>
</comment>